<feature type="domain" description="FBD" evidence="1">
    <location>
        <begin position="149"/>
        <end position="193"/>
    </location>
</feature>
<sequence length="276" mass="30842">MTSQTKVRLRLISRTLRCVQLGMCALADITVVDTPRLERLFLWMIVCRNKCSRIKIGHAPNLRMLGYLQPGNHELEISNTVIKAGTKMNPSTTIPSVQILALDVQFEVRNDVKMVPCFLKCFPNVETLHIYSKNAQNPTGKINLKFWQEAGNIECVQRHVKKVIFQEFRGTKNELVFLKFIAERAQVLEKMVIMVASECFSSADDPSAKLKPLSSAKWVSQDSKLIVFNSPVAQSGAPSWHFHLASDFSLSDPFGLLTADAELSKGASVVDHPSTP</sequence>
<feature type="domain" description="F-box/LRR-repeat protein 15/At3g58940/PEG3-like LRR" evidence="2">
    <location>
        <begin position="4"/>
        <end position="130"/>
    </location>
</feature>
<evidence type="ECO:0000259" key="1">
    <source>
        <dbReference type="Pfam" id="PF08387"/>
    </source>
</evidence>
<dbReference type="InterPro" id="IPR055302">
    <property type="entry name" value="F-box_dom-containing"/>
</dbReference>
<dbReference type="AlphaFoldDB" id="A0A0A9I3S8"/>
<dbReference type="PANTHER" id="PTHR32141:SF181">
    <property type="entry name" value="F-BOX DOMAIN-CONTAINING PROTEIN"/>
    <property type="match status" value="1"/>
</dbReference>
<dbReference type="PANTHER" id="PTHR32141">
    <property type="match status" value="1"/>
</dbReference>
<reference evidence="3" key="1">
    <citation type="submission" date="2014-09" db="EMBL/GenBank/DDBJ databases">
        <authorList>
            <person name="Magalhaes I.L.F."/>
            <person name="Oliveira U."/>
            <person name="Santos F.R."/>
            <person name="Vidigal T.H.D.A."/>
            <person name="Brescovit A.D."/>
            <person name="Santos A.J."/>
        </authorList>
    </citation>
    <scope>NUCLEOTIDE SEQUENCE</scope>
    <source>
        <tissue evidence="3">Shoot tissue taken approximately 20 cm above the soil surface</tissue>
    </source>
</reference>
<evidence type="ECO:0000313" key="3">
    <source>
        <dbReference type="EMBL" id="JAE39833.1"/>
    </source>
</evidence>
<dbReference type="InterPro" id="IPR006566">
    <property type="entry name" value="FBD"/>
</dbReference>
<proteinExistence type="predicted"/>
<dbReference type="EMBL" id="GBRH01158063">
    <property type="protein sequence ID" value="JAE39833.1"/>
    <property type="molecule type" value="Transcribed_RNA"/>
</dbReference>
<dbReference type="InterPro" id="IPR055411">
    <property type="entry name" value="LRR_FXL15/At3g58940/PEG3-like"/>
</dbReference>
<dbReference type="Pfam" id="PF08387">
    <property type="entry name" value="FBD"/>
    <property type="match status" value="1"/>
</dbReference>
<name>A0A0A9I3S8_ARUDO</name>
<reference evidence="3" key="2">
    <citation type="journal article" date="2015" name="Data Brief">
        <title>Shoot transcriptome of the giant reed, Arundo donax.</title>
        <authorList>
            <person name="Barrero R.A."/>
            <person name="Guerrero F.D."/>
            <person name="Moolhuijzen P."/>
            <person name="Goolsby J.A."/>
            <person name="Tidwell J."/>
            <person name="Bellgard S.E."/>
            <person name="Bellgard M.I."/>
        </authorList>
    </citation>
    <scope>NUCLEOTIDE SEQUENCE</scope>
    <source>
        <tissue evidence="3">Shoot tissue taken approximately 20 cm above the soil surface</tissue>
    </source>
</reference>
<evidence type="ECO:0000259" key="2">
    <source>
        <dbReference type="Pfam" id="PF24758"/>
    </source>
</evidence>
<dbReference type="Pfam" id="PF24758">
    <property type="entry name" value="LRR_At5g56370"/>
    <property type="match status" value="1"/>
</dbReference>
<protein>
    <submittedName>
        <fullName evidence="3">Uncharacterized protein</fullName>
    </submittedName>
</protein>
<accession>A0A0A9I3S8</accession>
<organism evidence="3">
    <name type="scientific">Arundo donax</name>
    <name type="common">Giant reed</name>
    <name type="synonym">Donax arundinaceus</name>
    <dbReference type="NCBI Taxonomy" id="35708"/>
    <lineage>
        <taxon>Eukaryota</taxon>
        <taxon>Viridiplantae</taxon>
        <taxon>Streptophyta</taxon>
        <taxon>Embryophyta</taxon>
        <taxon>Tracheophyta</taxon>
        <taxon>Spermatophyta</taxon>
        <taxon>Magnoliopsida</taxon>
        <taxon>Liliopsida</taxon>
        <taxon>Poales</taxon>
        <taxon>Poaceae</taxon>
        <taxon>PACMAD clade</taxon>
        <taxon>Arundinoideae</taxon>
        <taxon>Arundineae</taxon>
        <taxon>Arundo</taxon>
    </lineage>
</organism>